<feature type="region of interest" description="Disordered" evidence="1">
    <location>
        <begin position="1"/>
        <end position="81"/>
    </location>
</feature>
<dbReference type="PANTHER" id="PTHR33332">
    <property type="entry name" value="REVERSE TRANSCRIPTASE DOMAIN-CONTAINING PROTEIN"/>
    <property type="match status" value="1"/>
</dbReference>
<evidence type="ECO:0000313" key="3">
    <source>
        <dbReference type="EMBL" id="CBY30837.1"/>
    </source>
</evidence>
<dbReference type="SUPFAM" id="SSF56219">
    <property type="entry name" value="DNase I-like"/>
    <property type="match status" value="1"/>
</dbReference>
<feature type="compositionally biased region" description="Polar residues" evidence="1">
    <location>
        <begin position="10"/>
        <end position="25"/>
    </location>
</feature>
<organism evidence="3">
    <name type="scientific">Oikopleura dioica</name>
    <name type="common">Tunicate</name>
    <dbReference type="NCBI Taxonomy" id="34765"/>
    <lineage>
        <taxon>Eukaryota</taxon>
        <taxon>Metazoa</taxon>
        <taxon>Chordata</taxon>
        <taxon>Tunicata</taxon>
        <taxon>Appendicularia</taxon>
        <taxon>Copelata</taxon>
        <taxon>Oikopleuridae</taxon>
        <taxon>Oikopleura</taxon>
    </lineage>
</organism>
<dbReference type="Pfam" id="PF00078">
    <property type="entry name" value="RVT_1"/>
    <property type="match status" value="1"/>
</dbReference>
<reference evidence="3" key="1">
    <citation type="journal article" date="2010" name="Science">
        <title>Plasticity of animal genome architecture unmasked by rapid evolution of a pelagic tunicate.</title>
        <authorList>
            <person name="Denoeud F."/>
            <person name="Henriet S."/>
            <person name="Mungpakdee S."/>
            <person name="Aury J.M."/>
            <person name="Da Silva C."/>
            <person name="Brinkmann H."/>
            <person name="Mikhaleva J."/>
            <person name="Olsen L.C."/>
            <person name="Jubin C."/>
            <person name="Canestro C."/>
            <person name="Bouquet J.M."/>
            <person name="Danks G."/>
            <person name="Poulain J."/>
            <person name="Campsteijn C."/>
            <person name="Adamski M."/>
            <person name="Cross I."/>
            <person name="Yadetie F."/>
            <person name="Muffato M."/>
            <person name="Louis A."/>
            <person name="Butcher S."/>
            <person name="Tsagkogeorga G."/>
            <person name="Konrad A."/>
            <person name="Singh S."/>
            <person name="Jensen M.F."/>
            <person name="Cong E.H."/>
            <person name="Eikeseth-Otteraa H."/>
            <person name="Noel B."/>
            <person name="Anthouard V."/>
            <person name="Porcel B.M."/>
            <person name="Kachouri-Lafond R."/>
            <person name="Nishino A."/>
            <person name="Ugolini M."/>
            <person name="Chourrout P."/>
            <person name="Nishida H."/>
            <person name="Aasland R."/>
            <person name="Huzurbazar S."/>
            <person name="Westhof E."/>
            <person name="Delsuc F."/>
            <person name="Lehrach H."/>
            <person name="Reinhardt R."/>
            <person name="Weissenbach J."/>
            <person name="Roy S.W."/>
            <person name="Artiguenave F."/>
            <person name="Postlethwait J.H."/>
            <person name="Manak J.R."/>
            <person name="Thompson E.M."/>
            <person name="Jaillon O."/>
            <person name="Du Pasquier L."/>
            <person name="Boudinot P."/>
            <person name="Liberles D.A."/>
            <person name="Volff J.N."/>
            <person name="Philippe H."/>
            <person name="Lenhard B."/>
            <person name="Roest Crollius H."/>
            <person name="Wincker P."/>
            <person name="Chourrout D."/>
        </authorList>
    </citation>
    <scope>NUCLEOTIDE SEQUENCE [LARGE SCALE GENOMIC DNA]</scope>
</reference>
<name>E4Y5F3_OIKDI</name>
<accession>E4Y5F3</accession>
<dbReference type="InterPro" id="IPR043502">
    <property type="entry name" value="DNA/RNA_pol_sf"/>
</dbReference>
<dbReference type="SUPFAM" id="SSF56672">
    <property type="entry name" value="DNA/RNA polymerases"/>
    <property type="match status" value="1"/>
</dbReference>
<feature type="compositionally biased region" description="Basic and acidic residues" evidence="1">
    <location>
        <begin position="33"/>
        <end position="43"/>
    </location>
</feature>
<feature type="compositionally biased region" description="Polar residues" evidence="1">
    <location>
        <begin position="463"/>
        <end position="480"/>
    </location>
</feature>
<feature type="domain" description="Reverse transcriptase" evidence="2">
    <location>
        <begin position="975"/>
        <end position="1243"/>
    </location>
</feature>
<evidence type="ECO:0000256" key="1">
    <source>
        <dbReference type="SAM" id="MobiDB-lite"/>
    </source>
</evidence>
<dbReference type="Proteomes" id="UP000011014">
    <property type="component" value="Unassembled WGS sequence"/>
</dbReference>
<feature type="compositionally biased region" description="Polar residues" evidence="1">
    <location>
        <begin position="56"/>
        <end position="71"/>
    </location>
</feature>
<evidence type="ECO:0000259" key="2">
    <source>
        <dbReference type="PROSITE" id="PS50878"/>
    </source>
</evidence>
<dbReference type="CDD" id="cd01650">
    <property type="entry name" value="RT_nLTR_like"/>
    <property type="match status" value="1"/>
</dbReference>
<sequence length="1604" mass="181511">MEENDPESSDPASTREGTNAATSAMPTKRTRRLRSDSSADRSDSSMTRRSSRRTSVSNDEYSSRPSNSDLYSDTDTDSTSVVSFPSEDISLAAAQLINTAVNMQEAPPKNEELETGEQERAQMNVTEIEQFLKANVVEQTQGMRADRYSLMGRGICIAADKVRELINLLGPGTTREDLITDPPGGQNIVLPETLRQLRIAISLGTLRRNKIRNHFKSRTVSISREFRQNWYSMCVNKTREIIEGLTEVINDSPSEEELIQQGLLDPSQFDKLLEIRDTLRAFLAVKTNKKAMLEIFGSGRTIIFCFLPAPGHDSIYHFIRSHVLKNADPIPMDRIVLNANQICRLLMEDLGLTFITTSTHRAVIGSNYREGNELCFKKIDDIIDNDCTLGNQLTIIRSTPNQQPSTRRNNGREEMVRNLVHNGIVPTNPLPTNIPSPESFIRNVTNNWTANQIINKWKERRATNNQQNTGNRAGNSNNVNRMPDEDRIIPNDPQSIDTNNPSSLSLSVNNINKISAIENPSDSEIEELKELCRELNNINKQQTVNINCINTNPGLCDLKGEKFRDIVNENKNVDVVLANELRMERNFFELMYTDLSPNLTTRIAFTKLEGKNDPFIFVEWLKQAREYARKHDAGVILAGDYNSAFDRETDDEKLSAALLEALKGLVDLCVEPTFFRKNCRPSTIDHVHVSDPKGANLKNLRLHKTLQFDGHCGQSFKFNFGVARCAFKVTSSRILDKPEIIKEKALKEFNKMMKDMGKSASPERQVTKAVNWTKKILIKCSKQIVKIESDKNEFEVKKGRDTIQYEEMKKAVTAWKNEIGAEKGHEVFIILSKLGVLIRKMKLRDKRIARIKLSDRAEGDKNIIWDVFNHECRPNALWNVDKEFTPEELANKVQELQESTASNVVLESPFLTALPNEKLESFPYSVNGENHFPSILQKYNKLKNHTKGYTGINKSFLDLLPVAFMEPLLINPIRTCLDSGIYPEILRNSRVVILPKKAKGIRPLAISEVLNSVLEKVMVGTLNDYIEGTGSLPDQQSGFRSSMSCGTAFFEILKAYEEDRRDGKVEAVIFLDAKNAFGSLSHRNLLAVLSRYFCGRALNLLENSLARNFVVNANGFYSSLRKGTPHGVPQGGSLSPALFCLFISQISNLDFLDETKRILLFADDTALIVGARNYTELVSKTNAALKLLEEALTSLGLMLVPSKTNILTFGKSSYKKYGMQCEFTMTDTIVKPVPKAKYLGSWIDSTKGELKLTSNAQALHSKMKGINCKASCITHSLSLDTNATLLRACAMGAFQHNLAVLPPLSNATVAKMQRTYDIGLEIGNSKRIQKALRTSWLDSRRKRFGFSLNSYSRIVNKLTKIKQPSMNNTMIRTVICNIQSVMKTGKSKSQCAFLCKNVVLKEAGSNEIIVQGMPHLKRSINKLERRKRLININSANNCEEWTRDDDLSLYSEIIMKELIIHEFVDFEIDPSLTFSSQGAKNRLWPLFACDWINEMPTKTRKYILLDNGKRVIKDFFKKAHVHLEQSVYCIQCRPLLEQINTKNMSWQTLENIIERADEKFYDTLELHKTHTNVASPAEPIVRWFSNNRLCTKDLCKYLLRKIIS</sequence>
<dbReference type="EMBL" id="FN654286">
    <property type="protein sequence ID" value="CBY30837.1"/>
    <property type="molecule type" value="Genomic_DNA"/>
</dbReference>
<dbReference type="InterPro" id="IPR036691">
    <property type="entry name" value="Endo/exonu/phosph_ase_sf"/>
</dbReference>
<dbReference type="InterPro" id="IPR000477">
    <property type="entry name" value="RT_dom"/>
</dbReference>
<dbReference type="PROSITE" id="PS50878">
    <property type="entry name" value="RT_POL"/>
    <property type="match status" value="1"/>
</dbReference>
<protein>
    <recommendedName>
        <fullName evidence="2">Reverse transcriptase domain-containing protein</fullName>
    </recommendedName>
</protein>
<feature type="region of interest" description="Disordered" evidence="1">
    <location>
        <begin position="461"/>
        <end position="503"/>
    </location>
</feature>
<proteinExistence type="predicted"/>
<gene>
    <name evidence="3" type="ORF">GSOID_T00018779001</name>
</gene>